<organism evidence="2 3">
    <name type="scientific">Pseudomonas abyssi</name>
    <dbReference type="NCBI Taxonomy" id="170540"/>
    <lineage>
        <taxon>Bacteria</taxon>
        <taxon>Pseudomonadati</taxon>
        <taxon>Pseudomonadota</taxon>
        <taxon>Gammaproteobacteria</taxon>
        <taxon>Pseudomonadales</taxon>
        <taxon>Pseudomonadaceae</taxon>
        <taxon>Pseudomonas</taxon>
    </lineage>
</organism>
<proteinExistence type="predicted"/>
<comment type="caution">
    <text evidence="2">The sequence shown here is derived from an EMBL/GenBank/DDBJ whole genome shotgun (WGS) entry which is preliminary data.</text>
</comment>
<feature type="transmembrane region" description="Helical" evidence="1">
    <location>
        <begin position="107"/>
        <end position="124"/>
    </location>
</feature>
<feature type="transmembrane region" description="Helical" evidence="1">
    <location>
        <begin position="29"/>
        <end position="48"/>
    </location>
</feature>
<dbReference type="AlphaFoldDB" id="A0A2A3MFI4"/>
<feature type="transmembrane region" description="Helical" evidence="1">
    <location>
        <begin position="136"/>
        <end position="154"/>
    </location>
</feature>
<keyword evidence="3" id="KW-1185">Reference proteome</keyword>
<dbReference type="Proteomes" id="UP000242313">
    <property type="component" value="Unassembled WGS sequence"/>
</dbReference>
<reference evidence="2 3" key="1">
    <citation type="submission" date="2017-09" db="EMBL/GenBank/DDBJ databases">
        <title>Pseudomonas abyssi sp. nov. isolated from Abyssopelagic Water.</title>
        <authorList>
            <person name="Wei Y."/>
        </authorList>
    </citation>
    <scope>NUCLEOTIDE SEQUENCE [LARGE SCALE GENOMIC DNA]</scope>
    <source>
        <strain evidence="2 3">MT5</strain>
    </source>
</reference>
<evidence type="ECO:0000313" key="3">
    <source>
        <dbReference type="Proteomes" id="UP000242313"/>
    </source>
</evidence>
<keyword evidence="1" id="KW-0472">Membrane</keyword>
<evidence type="ECO:0000313" key="2">
    <source>
        <dbReference type="EMBL" id="PBK03610.1"/>
    </source>
</evidence>
<keyword evidence="1" id="KW-0812">Transmembrane</keyword>
<feature type="transmembrane region" description="Helical" evidence="1">
    <location>
        <begin position="160"/>
        <end position="180"/>
    </location>
</feature>
<evidence type="ECO:0000256" key="1">
    <source>
        <dbReference type="SAM" id="Phobius"/>
    </source>
</evidence>
<keyword evidence="1" id="KW-1133">Transmembrane helix</keyword>
<protein>
    <submittedName>
        <fullName evidence="2">Uncharacterized protein</fullName>
    </submittedName>
</protein>
<sequence>MELIIVSLSFIQYIPYFIGMWKGTVRPSVSGWACYAISLLVTIAASIMLGSYNVLIACGLSLLCQVYIISYGLKSGCGFAPTTLEKYCLTTVGIGVLLWLVLDKPLWSIFINIAVDVVGTAFIIKKLVINPFTESLATWVLGTIASFLALIFFLDYTLLGSLFLFVLFISNLLILLIIVFQEFHRTVVDG</sequence>
<name>A0A2A3MFI4_9PSED</name>
<accession>A0A2A3MFI4</accession>
<dbReference type="EMBL" id="NTMR01000017">
    <property type="protein sequence ID" value="PBK03610.1"/>
    <property type="molecule type" value="Genomic_DNA"/>
</dbReference>
<feature type="transmembrane region" description="Helical" evidence="1">
    <location>
        <begin position="54"/>
        <end position="72"/>
    </location>
</feature>
<feature type="transmembrane region" description="Helical" evidence="1">
    <location>
        <begin position="84"/>
        <end position="101"/>
    </location>
</feature>
<gene>
    <name evidence="2" type="ORF">CNQ84_13590</name>
</gene>